<name>A0ACB9FIG1_ARCLA</name>
<keyword evidence="2" id="KW-1185">Reference proteome</keyword>
<dbReference type="EMBL" id="CM042047">
    <property type="protein sequence ID" value="KAI3770620.1"/>
    <property type="molecule type" value="Genomic_DNA"/>
</dbReference>
<accession>A0ACB9FIG1</accession>
<dbReference type="Proteomes" id="UP001055879">
    <property type="component" value="Linkage Group LG01"/>
</dbReference>
<reference evidence="2" key="1">
    <citation type="journal article" date="2022" name="Mol. Ecol. Resour.">
        <title>The genomes of chicory, endive, great burdock and yacon provide insights into Asteraceae palaeo-polyploidization history and plant inulin production.</title>
        <authorList>
            <person name="Fan W."/>
            <person name="Wang S."/>
            <person name="Wang H."/>
            <person name="Wang A."/>
            <person name="Jiang F."/>
            <person name="Liu H."/>
            <person name="Zhao H."/>
            <person name="Xu D."/>
            <person name="Zhang Y."/>
        </authorList>
    </citation>
    <scope>NUCLEOTIDE SEQUENCE [LARGE SCALE GENOMIC DNA]</scope>
    <source>
        <strain evidence="2">cv. Niubang</strain>
    </source>
</reference>
<evidence type="ECO:0000313" key="1">
    <source>
        <dbReference type="EMBL" id="KAI3770620.1"/>
    </source>
</evidence>
<organism evidence="1 2">
    <name type="scientific">Arctium lappa</name>
    <name type="common">Greater burdock</name>
    <name type="synonym">Lappa major</name>
    <dbReference type="NCBI Taxonomy" id="4217"/>
    <lineage>
        <taxon>Eukaryota</taxon>
        <taxon>Viridiplantae</taxon>
        <taxon>Streptophyta</taxon>
        <taxon>Embryophyta</taxon>
        <taxon>Tracheophyta</taxon>
        <taxon>Spermatophyta</taxon>
        <taxon>Magnoliopsida</taxon>
        <taxon>eudicotyledons</taxon>
        <taxon>Gunneridae</taxon>
        <taxon>Pentapetalae</taxon>
        <taxon>asterids</taxon>
        <taxon>campanulids</taxon>
        <taxon>Asterales</taxon>
        <taxon>Asteraceae</taxon>
        <taxon>Carduoideae</taxon>
        <taxon>Cardueae</taxon>
        <taxon>Arctiinae</taxon>
        <taxon>Arctium</taxon>
    </lineage>
</organism>
<evidence type="ECO:0000313" key="2">
    <source>
        <dbReference type="Proteomes" id="UP001055879"/>
    </source>
</evidence>
<proteinExistence type="predicted"/>
<reference evidence="1 2" key="2">
    <citation type="journal article" date="2022" name="Mol. Ecol. Resour.">
        <title>The genomes of chicory, endive, great burdock and yacon provide insights into Asteraceae paleo-polyploidization history and plant inulin production.</title>
        <authorList>
            <person name="Fan W."/>
            <person name="Wang S."/>
            <person name="Wang H."/>
            <person name="Wang A."/>
            <person name="Jiang F."/>
            <person name="Liu H."/>
            <person name="Zhao H."/>
            <person name="Xu D."/>
            <person name="Zhang Y."/>
        </authorList>
    </citation>
    <scope>NUCLEOTIDE SEQUENCE [LARGE SCALE GENOMIC DNA]</scope>
    <source>
        <strain evidence="2">cv. Niubang</strain>
    </source>
</reference>
<protein>
    <submittedName>
        <fullName evidence="1">Uncharacterized protein</fullName>
    </submittedName>
</protein>
<gene>
    <name evidence="1" type="ORF">L6452_01760</name>
</gene>
<sequence length="89" mass="10303">MENPGSKGILIRLITNSSNSVRNYEAVIIYVTLKRNDPRHIADRLAFSEKRAIVEEIYKKQEQVSNLSFSPEYGPKLKEETIGRRFGQY</sequence>
<comment type="caution">
    <text evidence="1">The sequence shown here is derived from an EMBL/GenBank/DDBJ whole genome shotgun (WGS) entry which is preliminary data.</text>
</comment>